<evidence type="ECO:0000256" key="4">
    <source>
        <dbReference type="SAM" id="Phobius"/>
    </source>
</evidence>
<keyword evidence="4" id="KW-1133">Transmembrane helix</keyword>
<name>A0ABN8RPF3_9CNID</name>
<accession>A0ABN8RPF3</accession>
<dbReference type="Gene3D" id="2.60.120.290">
    <property type="entry name" value="Spermadhesin, CUB domain"/>
    <property type="match status" value="1"/>
</dbReference>
<dbReference type="InterPro" id="IPR035914">
    <property type="entry name" value="Sperma_CUB_dom_sf"/>
</dbReference>
<dbReference type="SMART" id="SM00042">
    <property type="entry name" value="CUB"/>
    <property type="match status" value="1"/>
</dbReference>
<dbReference type="SUPFAM" id="SSF49854">
    <property type="entry name" value="Spermadhesin, CUB domain"/>
    <property type="match status" value="1"/>
</dbReference>
<dbReference type="PROSITE" id="PS01180">
    <property type="entry name" value="CUB"/>
    <property type="match status" value="1"/>
</dbReference>
<dbReference type="InterPro" id="IPR031569">
    <property type="entry name" value="ApeC"/>
</dbReference>
<dbReference type="Proteomes" id="UP001159427">
    <property type="component" value="Unassembled WGS sequence"/>
</dbReference>
<feature type="transmembrane region" description="Helical" evidence="4">
    <location>
        <begin position="318"/>
        <end position="342"/>
    </location>
</feature>
<organism evidence="6 7">
    <name type="scientific">Porites evermanni</name>
    <dbReference type="NCBI Taxonomy" id="104178"/>
    <lineage>
        <taxon>Eukaryota</taxon>
        <taxon>Metazoa</taxon>
        <taxon>Cnidaria</taxon>
        <taxon>Anthozoa</taxon>
        <taxon>Hexacorallia</taxon>
        <taxon>Scleractinia</taxon>
        <taxon>Fungiina</taxon>
        <taxon>Poritidae</taxon>
        <taxon>Porites</taxon>
    </lineage>
</organism>
<evidence type="ECO:0000313" key="6">
    <source>
        <dbReference type="EMBL" id="CAH3181365.1"/>
    </source>
</evidence>
<evidence type="ECO:0000313" key="7">
    <source>
        <dbReference type="Proteomes" id="UP001159427"/>
    </source>
</evidence>
<dbReference type="PANTHER" id="PTHR19324">
    <property type="entry name" value="PERFORIN-LIKE PROTEIN 1"/>
    <property type="match status" value="1"/>
</dbReference>
<feature type="region of interest" description="Disordered" evidence="3">
    <location>
        <begin position="360"/>
        <end position="405"/>
    </location>
</feature>
<feature type="compositionally biased region" description="Basic and acidic residues" evidence="3">
    <location>
        <begin position="303"/>
        <end position="314"/>
    </location>
</feature>
<dbReference type="InterPro" id="IPR000859">
    <property type="entry name" value="CUB_dom"/>
</dbReference>
<feature type="region of interest" description="Disordered" evidence="3">
    <location>
        <begin position="274"/>
        <end position="314"/>
    </location>
</feature>
<dbReference type="PANTHER" id="PTHR19324:SF33">
    <property type="entry name" value="MUCIN-5AC"/>
    <property type="match status" value="1"/>
</dbReference>
<dbReference type="Pfam" id="PF00431">
    <property type="entry name" value="CUB"/>
    <property type="match status" value="1"/>
</dbReference>
<gene>
    <name evidence="6" type="ORF">PEVE_00013610</name>
</gene>
<dbReference type="CDD" id="cd00041">
    <property type="entry name" value="CUB"/>
    <property type="match status" value="1"/>
</dbReference>
<dbReference type="Pfam" id="PF16977">
    <property type="entry name" value="ApeC"/>
    <property type="match status" value="1"/>
</dbReference>
<dbReference type="EMBL" id="CALNXI010002004">
    <property type="protein sequence ID" value="CAH3181365.1"/>
    <property type="molecule type" value="Genomic_DNA"/>
</dbReference>
<evidence type="ECO:0000256" key="2">
    <source>
        <dbReference type="PROSITE-ProRule" id="PRU00059"/>
    </source>
</evidence>
<protein>
    <recommendedName>
        <fullName evidence="5">CUB domain-containing protein</fullName>
    </recommendedName>
</protein>
<evidence type="ECO:0000259" key="5">
    <source>
        <dbReference type="PROSITE" id="PS01180"/>
    </source>
</evidence>
<keyword evidence="1" id="KW-1015">Disulfide bond</keyword>
<evidence type="ECO:0000256" key="3">
    <source>
        <dbReference type="SAM" id="MobiDB-lite"/>
    </source>
</evidence>
<evidence type="ECO:0000256" key="1">
    <source>
        <dbReference type="ARBA" id="ARBA00023157"/>
    </source>
</evidence>
<keyword evidence="4" id="KW-0812">Transmembrane</keyword>
<keyword evidence="7" id="KW-1185">Reference proteome</keyword>
<comment type="caution">
    <text evidence="6">The sequence shown here is derived from an EMBL/GenBank/DDBJ whole genome shotgun (WGS) entry which is preliminary data.</text>
</comment>
<feature type="compositionally biased region" description="Polar residues" evidence="3">
    <location>
        <begin position="362"/>
        <end position="397"/>
    </location>
</feature>
<sequence>MVNRSFCIKDNIIYDSARPAWPKGQYCIYKNRKCPNLTESGRVYWDDESSSNTNAKGGTLPGGLKDSKDNTEIRFCCRTDGDKKEPIILPTNFSFFLLAYGSNQCQMVKWAIATLEWIYFDTQDKNNKDKAAGTFPFDAGKKNPRIYYCYYRGCNISLGGTNGTFHSPNYPEKYPDGQYCSWNITVSPFQRIHLMFTEFRLQNENNTDALYVYDGPSEKGKELGVFYGDTPPKGGIYSSSNEIFVIFKSDRSMSFTGFNALYCENKCPEATTAASTLSPTITTETSLKKSTTSEETTTTKAGARRDKREESEEKGVNVVAVVVPVVVLIILVLLVLVGFIYYKRRGSTKLDKHTPSVIYASPQMTHDNPSTDSPQTAHDNPSTDSLQTAHDNPSTDRSTGRAPLSVGNPCYERGFISIANDECSEAFELYSSLNPNTMDRREPCGQPDEQYQTLYRGAPVYDTLEPGQASSNPIYESTS</sequence>
<feature type="compositionally biased region" description="Low complexity" evidence="3">
    <location>
        <begin position="280"/>
        <end position="300"/>
    </location>
</feature>
<reference evidence="6 7" key="1">
    <citation type="submission" date="2022-05" db="EMBL/GenBank/DDBJ databases">
        <authorList>
            <consortium name="Genoscope - CEA"/>
            <person name="William W."/>
        </authorList>
    </citation>
    <scope>NUCLEOTIDE SEQUENCE [LARGE SCALE GENOMIC DNA]</scope>
</reference>
<keyword evidence="4" id="KW-0472">Membrane</keyword>
<proteinExistence type="predicted"/>
<feature type="domain" description="CUB" evidence="5">
    <location>
        <begin position="154"/>
        <end position="265"/>
    </location>
</feature>
<comment type="caution">
    <text evidence="2">Lacks conserved residue(s) required for the propagation of feature annotation.</text>
</comment>